<evidence type="ECO:0000313" key="2">
    <source>
        <dbReference type="EMBL" id="VVW12803.1"/>
    </source>
</evidence>
<name>A0A5K1BBB3_9MAGN</name>
<dbReference type="EMBL" id="LR721781">
    <property type="protein sequence ID" value="VVW12803.1"/>
    <property type="molecule type" value="Genomic_DNA"/>
</dbReference>
<gene>
    <name evidence="2" type="ORF">NYM_LOCUS16505</name>
</gene>
<feature type="compositionally biased region" description="Basic and acidic residues" evidence="1">
    <location>
        <begin position="16"/>
        <end position="38"/>
    </location>
</feature>
<sequence length="38" mass="4408">MEYHRRSKKRAGLFTEAHREPSLAHSDAHTPRDDSTSE</sequence>
<feature type="region of interest" description="Disordered" evidence="1">
    <location>
        <begin position="1"/>
        <end position="38"/>
    </location>
</feature>
<feature type="compositionally biased region" description="Basic residues" evidence="1">
    <location>
        <begin position="1"/>
        <end position="11"/>
    </location>
</feature>
<proteinExistence type="predicted"/>
<accession>A0A5K1BBB3</accession>
<dbReference type="AlphaFoldDB" id="A0A5K1BBB3"/>
<organism evidence="2">
    <name type="scientific">Nymphaea colorata</name>
    <name type="common">pocket water lily</name>
    <dbReference type="NCBI Taxonomy" id="210225"/>
    <lineage>
        <taxon>Eukaryota</taxon>
        <taxon>Viridiplantae</taxon>
        <taxon>Streptophyta</taxon>
        <taxon>Embryophyta</taxon>
        <taxon>Tracheophyta</taxon>
        <taxon>Spermatophyta</taxon>
        <taxon>Magnoliopsida</taxon>
        <taxon>Nymphaeales</taxon>
        <taxon>Nymphaeaceae</taxon>
        <taxon>Nymphaea</taxon>
    </lineage>
</organism>
<protein>
    <submittedName>
        <fullName evidence="2">Uncharacterized protein</fullName>
    </submittedName>
</protein>
<evidence type="ECO:0000256" key="1">
    <source>
        <dbReference type="SAM" id="MobiDB-lite"/>
    </source>
</evidence>
<reference evidence="2" key="1">
    <citation type="submission" date="2019-09" db="EMBL/GenBank/DDBJ databases">
        <authorList>
            <person name="Zhang L."/>
        </authorList>
    </citation>
    <scope>NUCLEOTIDE SEQUENCE</scope>
</reference>